<gene>
    <name evidence="5" type="ORF">BZM27_27585</name>
</gene>
<sequence>MLESAARESQQEVIVEKSIELEVKASSSGQLEGYASLFGVTDSYGDSVDAGAFDATLADWKGKGRLPPMLWSHNQTEPIGAWTAMAPDSKGLHVKGRLASKGKAAEVRELLDMQAVDGASIGYLPVVEDYRDGVNHLREIRLFEISLCVLPALTDARVAALKSFDTTRQAAQVLREVAPLSRSLAEELVNRIRALREPGTAFDVDAVTATLRQCGLRLPSR</sequence>
<keyword evidence="1" id="KW-1188">Viral release from host cell</keyword>
<dbReference type="InterPro" id="IPR006433">
    <property type="entry name" value="Prohead_protease"/>
</dbReference>
<comment type="caution">
    <text evidence="5">The sequence shown here is derived from an EMBL/GenBank/DDBJ whole genome shotgun (WGS) entry which is preliminary data.</text>
</comment>
<feature type="domain" description="Prohead serine protease" evidence="4">
    <location>
        <begin position="21"/>
        <end position="168"/>
    </location>
</feature>
<dbReference type="GO" id="GO:0006508">
    <property type="term" value="P:proteolysis"/>
    <property type="evidence" value="ECO:0007669"/>
    <property type="project" value="UniProtKB-KW"/>
</dbReference>
<evidence type="ECO:0000256" key="3">
    <source>
        <dbReference type="ARBA" id="ARBA00022801"/>
    </source>
</evidence>
<dbReference type="AlphaFoldDB" id="A0A4R0XGX6"/>
<proteinExistence type="predicted"/>
<evidence type="ECO:0000259" key="4">
    <source>
        <dbReference type="Pfam" id="PF04586"/>
    </source>
</evidence>
<evidence type="ECO:0000256" key="2">
    <source>
        <dbReference type="ARBA" id="ARBA00022670"/>
    </source>
</evidence>
<evidence type="ECO:0000313" key="6">
    <source>
        <dbReference type="Proteomes" id="UP000294200"/>
    </source>
</evidence>
<dbReference type="GO" id="GO:0008233">
    <property type="term" value="F:peptidase activity"/>
    <property type="evidence" value="ECO:0007669"/>
    <property type="project" value="UniProtKB-KW"/>
</dbReference>
<accession>A0A4R0XGX6</accession>
<keyword evidence="3" id="KW-0378">Hydrolase</keyword>
<keyword evidence="6" id="KW-1185">Reference proteome</keyword>
<dbReference type="SUPFAM" id="SSF50789">
    <property type="entry name" value="Herpes virus serine proteinase, assemblin"/>
    <property type="match status" value="1"/>
</dbReference>
<dbReference type="EMBL" id="MWML01000117">
    <property type="protein sequence ID" value="TCG06279.1"/>
    <property type="molecule type" value="Genomic_DNA"/>
</dbReference>
<dbReference type="Proteomes" id="UP000294200">
    <property type="component" value="Unassembled WGS sequence"/>
</dbReference>
<dbReference type="NCBIfam" id="TIGR01543">
    <property type="entry name" value="proheadase_HK97"/>
    <property type="match status" value="1"/>
</dbReference>
<keyword evidence="2" id="KW-0645">Protease</keyword>
<dbReference type="Pfam" id="PF04586">
    <property type="entry name" value="Peptidase_S78"/>
    <property type="match status" value="1"/>
</dbReference>
<organism evidence="5 6">
    <name type="scientific">Paraburkholderia steynii</name>
    <dbReference type="NCBI Taxonomy" id="1245441"/>
    <lineage>
        <taxon>Bacteria</taxon>
        <taxon>Pseudomonadati</taxon>
        <taxon>Pseudomonadota</taxon>
        <taxon>Betaproteobacteria</taxon>
        <taxon>Burkholderiales</taxon>
        <taxon>Burkholderiaceae</taxon>
        <taxon>Paraburkholderia</taxon>
    </lineage>
</organism>
<evidence type="ECO:0000313" key="5">
    <source>
        <dbReference type="EMBL" id="TCG06279.1"/>
    </source>
</evidence>
<protein>
    <recommendedName>
        <fullName evidence="4">Prohead serine protease domain-containing protein</fullName>
    </recommendedName>
</protein>
<dbReference type="InterPro" id="IPR054613">
    <property type="entry name" value="Peptidase_S78_dom"/>
</dbReference>
<name>A0A4R0XGX6_9BURK</name>
<evidence type="ECO:0000256" key="1">
    <source>
        <dbReference type="ARBA" id="ARBA00022612"/>
    </source>
</evidence>
<reference evidence="5 6" key="1">
    <citation type="submission" date="2017-02" db="EMBL/GenBank/DDBJ databases">
        <title>Paraburkholderia sophoroidis sp. nov. and Paraburkholderia steynii sp. nov. rhizobial symbionts of the fynbos legume Hypocalyptus sophoroides.</title>
        <authorList>
            <person name="Steenkamp E.T."/>
            <person name="Beukes C.W."/>
            <person name="Van Zyl E."/>
            <person name="Avontuur J."/>
            <person name="Chan W.Y."/>
            <person name="Hassen A."/>
            <person name="Palmer M."/>
            <person name="Mthombeni L."/>
            <person name="Phalane F."/>
            <person name="Sereme K."/>
            <person name="Venter S.N."/>
        </authorList>
    </citation>
    <scope>NUCLEOTIDE SEQUENCE [LARGE SCALE GENOMIC DNA]</scope>
    <source>
        <strain evidence="5 6">HC1.1ba</strain>
    </source>
</reference>